<dbReference type="InterPro" id="IPR036875">
    <property type="entry name" value="Znf_CCHC_sf"/>
</dbReference>
<dbReference type="Gene3D" id="3.30.420.10">
    <property type="entry name" value="Ribonuclease H-like superfamily/Ribonuclease H"/>
    <property type="match status" value="1"/>
</dbReference>
<dbReference type="GO" id="GO:0006259">
    <property type="term" value="P:DNA metabolic process"/>
    <property type="evidence" value="ECO:0007669"/>
    <property type="project" value="UniProtKB-ARBA"/>
</dbReference>
<evidence type="ECO:0000313" key="3">
    <source>
        <dbReference type="EMBL" id="VDN21173.1"/>
    </source>
</evidence>
<feature type="domain" description="CCHC-type" evidence="2">
    <location>
        <begin position="13"/>
        <end position="28"/>
    </location>
</feature>
<gene>
    <name evidence="3" type="ORF">CGOC_LOCUS8967</name>
</gene>
<keyword evidence="1" id="KW-0862">Zinc</keyword>
<dbReference type="PROSITE" id="PS50158">
    <property type="entry name" value="ZF_CCHC"/>
    <property type="match status" value="1"/>
</dbReference>
<dbReference type="Pfam" id="PF00098">
    <property type="entry name" value="zf-CCHC"/>
    <property type="match status" value="1"/>
</dbReference>
<dbReference type="InterPro" id="IPR043502">
    <property type="entry name" value="DNA/RNA_pol_sf"/>
</dbReference>
<proteinExistence type="predicted"/>
<dbReference type="InterPro" id="IPR001878">
    <property type="entry name" value="Znf_CCHC"/>
</dbReference>
<dbReference type="GO" id="GO:0019899">
    <property type="term" value="F:enzyme binding"/>
    <property type="evidence" value="ECO:0007669"/>
    <property type="project" value="UniProtKB-ARBA"/>
</dbReference>
<dbReference type="InterPro" id="IPR036397">
    <property type="entry name" value="RNaseH_sf"/>
</dbReference>
<dbReference type="PANTHER" id="PTHR33050:SF7">
    <property type="entry name" value="RIBONUCLEASE H"/>
    <property type="match status" value="1"/>
</dbReference>
<dbReference type="GO" id="GO:0005737">
    <property type="term" value="C:cytoplasm"/>
    <property type="evidence" value="ECO:0007669"/>
    <property type="project" value="UniProtKB-ARBA"/>
</dbReference>
<dbReference type="EMBL" id="UYRV01105454">
    <property type="protein sequence ID" value="VDN21173.1"/>
    <property type="molecule type" value="Genomic_DNA"/>
</dbReference>
<dbReference type="GO" id="GO:0003676">
    <property type="term" value="F:nucleic acid binding"/>
    <property type="evidence" value="ECO:0007669"/>
    <property type="project" value="InterPro"/>
</dbReference>
<accession>A0A3P7MCC9</accession>
<dbReference type="SUPFAM" id="SSF57756">
    <property type="entry name" value="Retrovirus zinc finger-like domains"/>
    <property type="match status" value="1"/>
</dbReference>
<keyword evidence="1" id="KW-0863">Zinc-finger</keyword>
<dbReference type="SMART" id="SM00343">
    <property type="entry name" value="ZnF_C2HC"/>
    <property type="match status" value="1"/>
</dbReference>
<dbReference type="AlphaFoldDB" id="A0A3P7MCC9"/>
<dbReference type="GO" id="GO:0008270">
    <property type="term" value="F:zinc ion binding"/>
    <property type="evidence" value="ECO:0007669"/>
    <property type="project" value="UniProtKB-KW"/>
</dbReference>
<dbReference type="GO" id="GO:0004523">
    <property type="term" value="F:RNA-DNA hybrid ribonuclease activity"/>
    <property type="evidence" value="ECO:0007669"/>
    <property type="project" value="InterPro"/>
</dbReference>
<protein>
    <recommendedName>
        <fullName evidence="2">CCHC-type domain-containing protein</fullName>
    </recommendedName>
</protein>
<dbReference type="InterPro" id="IPR002156">
    <property type="entry name" value="RNaseH_domain"/>
</dbReference>
<organism evidence="3 4">
    <name type="scientific">Cylicostephanus goldi</name>
    <name type="common">Nematode worm</name>
    <dbReference type="NCBI Taxonomy" id="71465"/>
    <lineage>
        <taxon>Eukaryota</taxon>
        <taxon>Metazoa</taxon>
        <taxon>Ecdysozoa</taxon>
        <taxon>Nematoda</taxon>
        <taxon>Chromadorea</taxon>
        <taxon>Rhabditida</taxon>
        <taxon>Rhabditina</taxon>
        <taxon>Rhabditomorpha</taxon>
        <taxon>Strongyloidea</taxon>
        <taxon>Strongylidae</taxon>
        <taxon>Cylicostephanus</taxon>
    </lineage>
</organism>
<keyword evidence="4" id="KW-1185">Reference proteome</keyword>
<sequence length="523" mass="58761">MPQPQEGQPRDMCYNCGRYGHFARECRRDKSQHPSPFVRALLCEGYSPEFVGKPALGVIRNNCNSARLHEGFVDSELVQLLHTGAIIRVTEGERIRINPLSVAEGKKLRLILDLSELNRWRLTWLGHDIDLVSSTLNVSCERRKRARALAERLLAARGPSLLDRLRWQGTVASMHLVIPSGKMRRWKAVVSQVAQREKDGTALSFRWSLSSQERAEVQGWLDFDVDFKGAPLSNISQLSNALRAFSDASELGVGAVLHLDVGIKLTSSGNLPHNLVGTSSTARELYAILFGLRSFREHIIREQLVWHCDNQAAVAILKKGTTRPHLQNLAKEIWDFCAQFQLTIEFSWIARAFNNEADSASRVINLDDWSISDEICSQLQKDWGSCNIDLFASLSSRKCPSFISREACSEAVATDAFSAEAAMWWRSNFIWWVPPPNLIAKTLFWARRHGSSGILGFPFWPSNLFFAYLREGDSWIPEIKAVKIFPAGSPVLVGNSPSFTFGGKSLNFDFAFALIRFNNPLAL</sequence>
<evidence type="ECO:0000259" key="2">
    <source>
        <dbReference type="PROSITE" id="PS50158"/>
    </source>
</evidence>
<evidence type="ECO:0000256" key="1">
    <source>
        <dbReference type="PROSITE-ProRule" id="PRU00047"/>
    </source>
</evidence>
<dbReference type="CDD" id="cd09275">
    <property type="entry name" value="RNase_HI_RT_DIRS1"/>
    <property type="match status" value="1"/>
</dbReference>
<keyword evidence="1" id="KW-0479">Metal-binding</keyword>
<dbReference type="Gene3D" id="4.10.60.10">
    <property type="entry name" value="Zinc finger, CCHC-type"/>
    <property type="match status" value="1"/>
</dbReference>
<dbReference type="InterPro" id="IPR052055">
    <property type="entry name" value="Hepadnavirus_pol/RT"/>
</dbReference>
<dbReference type="Proteomes" id="UP000271889">
    <property type="component" value="Unassembled WGS sequence"/>
</dbReference>
<name>A0A3P7MCC9_CYLGO</name>
<dbReference type="PANTHER" id="PTHR33050">
    <property type="entry name" value="REVERSE TRANSCRIPTASE DOMAIN-CONTAINING PROTEIN"/>
    <property type="match status" value="1"/>
</dbReference>
<evidence type="ECO:0000313" key="4">
    <source>
        <dbReference type="Proteomes" id="UP000271889"/>
    </source>
</evidence>
<dbReference type="OrthoDB" id="5857497at2759"/>
<reference evidence="3 4" key="1">
    <citation type="submission" date="2018-11" db="EMBL/GenBank/DDBJ databases">
        <authorList>
            <consortium name="Pathogen Informatics"/>
        </authorList>
    </citation>
    <scope>NUCLEOTIDE SEQUENCE [LARGE SCALE GENOMIC DNA]</scope>
</reference>
<dbReference type="Pfam" id="PF13456">
    <property type="entry name" value="RVT_3"/>
    <property type="match status" value="1"/>
</dbReference>
<dbReference type="SUPFAM" id="SSF56672">
    <property type="entry name" value="DNA/RNA polymerases"/>
    <property type="match status" value="1"/>
</dbReference>